<dbReference type="Gene3D" id="3.40.605.10">
    <property type="entry name" value="Aldehyde Dehydrogenase, Chain A, domain 1"/>
    <property type="match status" value="1"/>
</dbReference>
<evidence type="ECO:0000259" key="4">
    <source>
        <dbReference type="Pfam" id="PF00171"/>
    </source>
</evidence>
<dbReference type="PANTHER" id="PTHR43521:SF1">
    <property type="entry name" value="ALPHA-AMINOADIPIC SEMIALDEHYDE DEHYDROGENASE"/>
    <property type="match status" value="1"/>
</dbReference>
<keyword evidence="3" id="KW-0520">NAD</keyword>
<dbReference type="InterPro" id="IPR015590">
    <property type="entry name" value="Aldehyde_DH_dom"/>
</dbReference>
<dbReference type="InterPro" id="IPR044638">
    <property type="entry name" value="ALDH7A1-like"/>
</dbReference>
<dbReference type="AlphaFoldDB" id="A0A5J5BYE9"/>
<dbReference type="EMBL" id="CM018032">
    <property type="protein sequence ID" value="KAA8546662.1"/>
    <property type="molecule type" value="Genomic_DNA"/>
</dbReference>
<reference evidence="5 6" key="1">
    <citation type="submission" date="2019-09" db="EMBL/GenBank/DDBJ databases">
        <title>A chromosome-level genome assembly of the Chinese tupelo Nyssa sinensis.</title>
        <authorList>
            <person name="Yang X."/>
            <person name="Kang M."/>
            <person name="Yang Y."/>
            <person name="Xiong H."/>
            <person name="Wang M."/>
            <person name="Zhang Z."/>
            <person name="Wang Z."/>
            <person name="Wu H."/>
            <person name="Ma T."/>
            <person name="Liu J."/>
            <person name="Xi Z."/>
        </authorList>
    </citation>
    <scope>NUCLEOTIDE SEQUENCE [LARGE SCALE GENOMIC DNA]</scope>
    <source>
        <strain evidence="5">J267</strain>
        <tissue evidence="5">Leaf</tissue>
    </source>
</reference>
<sequence length="174" mass="18649">MTKLVTGVLESNNLPGAIFTSFCGGAEIGQAIAKDTRIPLVSFTRSSKGGKILIGGSVIESEGNFMQPTIVEISPTADVVKEELFGPVLYVMKFQTLKEAIVSSSIFTRKPEVIFKWIGPQGSDCGIVNVNIPTNGVEIGGAFGGEKATGGGREAGSDSWKQYWHVKYRTVQYL</sequence>
<evidence type="ECO:0000313" key="6">
    <source>
        <dbReference type="Proteomes" id="UP000325577"/>
    </source>
</evidence>
<dbReference type="InterPro" id="IPR016162">
    <property type="entry name" value="Ald_DH_N"/>
</dbReference>
<feature type="domain" description="Aldehyde dehydrogenase" evidence="4">
    <location>
        <begin position="47"/>
        <end position="167"/>
    </location>
</feature>
<dbReference type="SUPFAM" id="SSF53720">
    <property type="entry name" value="ALDH-like"/>
    <property type="match status" value="1"/>
</dbReference>
<keyword evidence="2" id="KW-0560">Oxidoreductase</keyword>
<dbReference type="Proteomes" id="UP000325577">
    <property type="component" value="Linkage Group LG1"/>
</dbReference>
<protein>
    <recommendedName>
        <fullName evidence="4">Aldehyde dehydrogenase domain-containing protein</fullName>
    </recommendedName>
</protein>
<evidence type="ECO:0000313" key="5">
    <source>
        <dbReference type="EMBL" id="KAA8546662.1"/>
    </source>
</evidence>
<dbReference type="InterPro" id="IPR016161">
    <property type="entry name" value="Ald_DH/histidinol_DH"/>
</dbReference>
<dbReference type="PANTHER" id="PTHR43521">
    <property type="entry name" value="ALPHA-AMINOADIPIC SEMIALDEHYDE DEHYDROGENASE"/>
    <property type="match status" value="1"/>
</dbReference>
<evidence type="ECO:0000256" key="2">
    <source>
        <dbReference type="ARBA" id="ARBA00023002"/>
    </source>
</evidence>
<evidence type="ECO:0000256" key="3">
    <source>
        <dbReference type="ARBA" id="ARBA00023027"/>
    </source>
</evidence>
<dbReference type="OrthoDB" id="1751276at2759"/>
<dbReference type="Pfam" id="PF00171">
    <property type="entry name" value="Aldedh"/>
    <property type="match status" value="1"/>
</dbReference>
<proteinExistence type="inferred from homology"/>
<organism evidence="5 6">
    <name type="scientific">Nyssa sinensis</name>
    <dbReference type="NCBI Taxonomy" id="561372"/>
    <lineage>
        <taxon>Eukaryota</taxon>
        <taxon>Viridiplantae</taxon>
        <taxon>Streptophyta</taxon>
        <taxon>Embryophyta</taxon>
        <taxon>Tracheophyta</taxon>
        <taxon>Spermatophyta</taxon>
        <taxon>Magnoliopsida</taxon>
        <taxon>eudicotyledons</taxon>
        <taxon>Gunneridae</taxon>
        <taxon>Pentapetalae</taxon>
        <taxon>asterids</taxon>
        <taxon>Cornales</taxon>
        <taxon>Nyssaceae</taxon>
        <taxon>Nyssa</taxon>
    </lineage>
</organism>
<accession>A0A5J5BYE9</accession>
<keyword evidence="6" id="KW-1185">Reference proteome</keyword>
<evidence type="ECO:0000256" key="1">
    <source>
        <dbReference type="ARBA" id="ARBA00009986"/>
    </source>
</evidence>
<gene>
    <name evidence="5" type="ORF">F0562_003107</name>
</gene>
<name>A0A5J5BYE9_9ASTE</name>
<dbReference type="GO" id="GO:0004029">
    <property type="term" value="F:aldehyde dehydrogenase (NAD+) activity"/>
    <property type="evidence" value="ECO:0007669"/>
    <property type="project" value="InterPro"/>
</dbReference>
<dbReference type="Gene3D" id="3.40.309.10">
    <property type="entry name" value="Aldehyde Dehydrogenase, Chain A, domain 2"/>
    <property type="match status" value="1"/>
</dbReference>
<comment type="similarity">
    <text evidence="1">Belongs to the aldehyde dehydrogenase family.</text>
</comment>
<dbReference type="InterPro" id="IPR016163">
    <property type="entry name" value="Ald_DH_C"/>
</dbReference>